<dbReference type="InterPro" id="IPR001387">
    <property type="entry name" value="Cro/C1-type_HTH"/>
</dbReference>
<evidence type="ECO:0000256" key="1">
    <source>
        <dbReference type="ARBA" id="ARBA00023125"/>
    </source>
</evidence>
<organism evidence="3 4">
    <name type="scientific">Pelovirga terrestris</name>
    <dbReference type="NCBI Taxonomy" id="2771352"/>
    <lineage>
        <taxon>Bacteria</taxon>
        <taxon>Pseudomonadati</taxon>
        <taxon>Thermodesulfobacteriota</taxon>
        <taxon>Desulfuromonadia</taxon>
        <taxon>Geobacterales</taxon>
        <taxon>Geobacteraceae</taxon>
        <taxon>Pelovirga</taxon>
    </lineage>
</organism>
<dbReference type="CDD" id="cd00093">
    <property type="entry name" value="HTH_XRE"/>
    <property type="match status" value="1"/>
</dbReference>
<dbReference type="PANTHER" id="PTHR36924:SF1">
    <property type="entry name" value="ANTITOXIN HIGA-1"/>
    <property type="match status" value="1"/>
</dbReference>
<dbReference type="Gene3D" id="1.10.260.40">
    <property type="entry name" value="lambda repressor-like DNA-binding domains"/>
    <property type="match status" value="1"/>
</dbReference>
<dbReference type="AlphaFoldDB" id="A0A8J6QTI5"/>
<dbReference type="GO" id="GO:0003677">
    <property type="term" value="F:DNA binding"/>
    <property type="evidence" value="ECO:0007669"/>
    <property type="project" value="UniProtKB-KW"/>
</dbReference>
<feature type="domain" description="HTH cro/C1-type" evidence="2">
    <location>
        <begin position="21"/>
        <end position="68"/>
    </location>
</feature>
<dbReference type="PANTHER" id="PTHR36924">
    <property type="entry name" value="ANTITOXIN HIGA-1"/>
    <property type="match status" value="1"/>
</dbReference>
<proteinExistence type="predicted"/>
<accession>A0A8J6QTI5</accession>
<keyword evidence="1" id="KW-0238">DNA-binding</keyword>
<dbReference type="NCBIfam" id="TIGR02607">
    <property type="entry name" value="antidote_HigA"/>
    <property type="match status" value="1"/>
</dbReference>
<dbReference type="SMART" id="SM00530">
    <property type="entry name" value="HTH_XRE"/>
    <property type="match status" value="1"/>
</dbReference>
<dbReference type="Pfam" id="PF01381">
    <property type="entry name" value="HTH_3"/>
    <property type="match status" value="1"/>
</dbReference>
<dbReference type="PROSITE" id="PS50943">
    <property type="entry name" value="HTH_CROC1"/>
    <property type="match status" value="1"/>
</dbReference>
<dbReference type="SUPFAM" id="SSF47413">
    <property type="entry name" value="lambda repressor-like DNA-binding domains"/>
    <property type="match status" value="1"/>
</dbReference>
<evidence type="ECO:0000313" key="3">
    <source>
        <dbReference type="EMBL" id="MBD1399335.1"/>
    </source>
</evidence>
<evidence type="ECO:0000259" key="2">
    <source>
        <dbReference type="PROSITE" id="PS50943"/>
    </source>
</evidence>
<dbReference type="InterPro" id="IPR010982">
    <property type="entry name" value="Lambda_DNA-bd_dom_sf"/>
</dbReference>
<dbReference type="EMBL" id="JACWUN010000001">
    <property type="protein sequence ID" value="MBD1399335.1"/>
    <property type="molecule type" value="Genomic_DNA"/>
</dbReference>
<reference evidence="3" key="1">
    <citation type="submission" date="2020-09" db="EMBL/GenBank/DDBJ databases">
        <title>Pelobacter alkaliphilus sp. nov., a novel anaerobic arsenate-reducing bacterium from terrestrial mud volcano.</title>
        <authorList>
            <person name="Khomyakova M.A."/>
            <person name="Merkel A.Y."/>
            <person name="Slobodkin A.I."/>
        </authorList>
    </citation>
    <scope>NUCLEOTIDE SEQUENCE</scope>
    <source>
        <strain evidence="3">M08fum</strain>
    </source>
</reference>
<sequence length="97" mass="11056">MNNMRPVHPGEIIREEYLIPLGMSANALATALRVSAPRINDIVREKRGISVDTALRLARYFNTTAQFWMNLQTSYDLKVAQQTIETIQQEVRPLEVA</sequence>
<dbReference type="Proteomes" id="UP000632828">
    <property type="component" value="Unassembled WGS sequence"/>
</dbReference>
<keyword evidence="4" id="KW-1185">Reference proteome</keyword>
<dbReference type="InterPro" id="IPR013430">
    <property type="entry name" value="Toxin_antidote_HigA"/>
</dbReference>
<name>A0A8J6QTI5_9BACT</name>
<gene>
    <name evidence="3" type="ORF">ICT70_01470</name>
</gene>
<evidence type="ECO:0000313" key="4">
    <source>
        <dbReference type="Proteomes" id="UP000632828"/>
    </source>
</evidence>
<dbReference type="RefSeq" id="WP_191153602.1">
    <property type="nucleotide sequence ID" value="NZ_JACWUN010000001.1"/>
</dbReference>
<protein>
    <submittedName>
        <fullName evidence="3">HigA family addiction module antidote protein</fullName>
    </submittedName>
</protein>
<comment type="caution">
    <text evidence="3">The sequence shown here is derived from an EMBL/GenBank/DDBJ whole genome shotgun (WGS) entry which is preliminary data.</text>
</comment>